<evidence type="ECO:0000313" key="1">
    <source>
        <dbReference type="EMBL" id="CAH9070206.1"/>
    </source>
</evidence>
<evidence type="ECO:0000313" key="2">
    <source>
        <dbReference type="Proteomes" id="UP001152523"/>
    </source>
</evidence>
<gene>
    <name evidence="1" type="ORF">CEPIT_LOCUS3345</name>
</gene>
<dbReference type="Proteomes" id="UP001152523">
    <property type="component" value="Unassembled WGS sequence"/>
</dbReference>
<comment type="caution">
    <text evidence="1">The sequence shown here is derived from an EMBL/GenBank/DDBJ whole genome shotgun (WGS) entry which is preliminary data.</text>
</comment>
<dbReference type="EMBL" id="CAMAPF010000017">
    <property type="protein sequence ID" value="CAH9070206.1"/>
    <property type="molecule type" value="Genomic_DNA"/>
</dbReference>
<accession>A0AAV0CA54</accession>
<reference evidence="1" key="1">
    <citation type="submission" date="2022-07" db="EMBL/GenBank/DDBJ databases">
        <authorList>
            <person name="Macas J."/>
            <person name="Novak P."/>
            <person name="Neumann P."/>
        </authorList>
    </citation>
    <scope>NUCLEOTIDE SEQUENCE</scope>
</reference>
<organism evidence="1 2">
    <name type="scientific">Cuscuta epithymum</name>
    <dbReference type="NCBI Taxonomy" id="186058"/>
    <lineage>
        <taxon>Eukaryota</taxon>
        <taxon>Viridiplantae</taxon>
        <taxon>Streptophyta</taxon>
        <taxon>Embryophyta</taxon>
        <taxon>Tracheophyta</taxon>
        <taxon>Spermatophyta</taxon>
        <taxon>Magnoliopsida</taxon>
        <taxon>eudicotyledons</taxon>
        <taxon>Gunneridae</taxon>
        <taxon>Pentapetalae</taxon>
        <taxon>asterids</taxon>
        <taxon>lamiids</taxon>
        <taxon>Solanales</taxon>
        <taxon>Convolvulaceae</taxon>
        <taxon>Cuscuteae</taxon>
        <taxon>Cuscuta</taxon>
        <taxon>Cuscuta subgen. Cuscuta</taxon>
    </lineage>
</organism>
<protein>
    <submittedName>
        <fullName evidence="1">Uncharacterized protein</fullName>
    </submittedName>
</protein>
<keyword evidence="2" id="KW-1185">Reference proteome</keyword>
<sequence length="98" mass="11460">MLCEEDSETEDHLFRYCRVADAIWQHLGTRFVRQACGASGSRVTTKFGSLRQCHGGKWWKLGLLSFGVGRLHRERYSEEIKGRWNQSVGRSRWWAQSK</sequence>
<name>A0AAV0CA54_9ASTE</name>
<proteinExistence type="predicted"/>
<dbReference type="AlphaFoldDB" id="A0AAV0CA54"/>